<dbReference type="SUPFAM" id="SSF56300">
    <property type="entry name" value="Metallo-dependent phosphatases"/>
    <property type="match status" value="1"/>
</dbReference>
<feature type="signal peptide" evidence="2">
    <location>
        <begin position="1"/>
        <end position="24"/>
    </location>
</feature>
<name>A0ABV7KMF6_PLAOK</name>
<evidence type="ECO:0000256" key="2">
    <source>
        <dbReference type="SAM" id="SignalP"/>
    </source>
</evidence>
<comment type="caution">
    <text evidence="4">The sequence shown here is derived from an EMBL/GenBank/DDBJ whole genome shotgun (WGS) entry which is preliminary data.</text>
</comment>
<dbReference type="InterPro" id="IPR029052">
    <property type="entry name" value="Metallo-depent_PP-like"/>
</dbReference>
<evidence type="ECO:0000256" key="1">
    <source>
        <dbReference type="SAM" id="MobiDB-lite"/>
    </source>
</evidence>
<proteinExistence type="predicted"/>
<keyword evidence="2" id="KW-0732">Signal</keyword>
<feature type="chain" id="PRO_5047106229" evidence="2">
    <location>
        <begin position="25"/>
        <end position="779"/>
    </location>
</feature>
<dbReference type="Gene3D" id="3.60.21.10">
    <property type="match status" value="1"/>
</dbReference>
<dbReference type="PROSITE" id="PS51272">
    <property type="entry name" value="SLH"/>
    <property type="match status" value="3"/>
</dbReference>
<dbReference type="InterPro" id="IPR001119">
    <property type="entry name" value="SLH_dom"/>
</dbReference>
<dbReference type="EMBL" id="JBHRUJ010000008">
    <property type="protein sequence ID" value="MFC3210607.1"/>
    <property type="molecule type" value="Genomic_DNA"/>
</dbReference>
<feature type="compositionally biased region" description="Acidic residues" evidence="1">
    <location>
        <begin position="584"/>
        <end position="600"/>
    </location>
</feature>
<dbReference type="InterPro" id="IPR051918">
    <property type="entry name" value="STPP_CPPED1"/>
</dbReference>
<reference evidence="5" key="1">
    <citation type="journal article" date="2019" name="Int. J. Syst. Evol. Microbiol.">
        <title>The Global Catalogue of Microorganisms (GCM) 10K type strain sequencing project: providing services to taxonomists for standard genome sequencing and annotation.</title>
        <authorList>
            <consortium name="The Broad Institute Genomics Platform"/>
            <consortium name="The Broad Institute Genome Sequencing Center for Infectious Disease"/>
            <person name="Wu L."/>
            <person name="Ma J."/>
        </authorList>
    </citation>
    <scope>NUCLEOTIDE SEQUENCE [LARGE SCALE GENOMIC DNA]</scope>
    <source>
        <strain evidence="5">CCM 320</strain>
    </source>
</reference>
<feature type="domain" description="SLH" evidence="3">
    <location>
        <begin position="662"/>
        <end position="719"/>
    </location>
</feature>
<accession>A0ABV7KMF6</accession>
<dbReference type="PANTHER" id="PTHR43143">
    <property type="entry name" value="METALLOPHOSPHOESTERASE, CALCINEURIN SUPERFAMILY"/>
    <property type="match status" value="1"/>
</dbReference>
<dbReference type="Proteomes" id="UP001595625">
    <property type="component" value="Unassembled WGS sequence"/>
</dbReference>
<dbReference type="Pfam" id="PF00149">
    <property type="entry name" value="Metallophos"/>
    <property type="match status" value="1"/>
</dbReference>
<feature type="domain" description="SLH" evidence="3">
    <location>
        <begin position="601"/>
        <end position="661"/>
    </location>
</feature>
<feature type="region of interest" description="Disordered" evidence="1">
    <location>
        <begin position="577"/>
        <end position="604"/>
    </location>
</feature>
<sequence length="779" mass="87052">MKKILSVSLATVLVASTLPSLSFAATNVGQGEVTNVVPADNATNVDRNAVLEAVIKDPNGASLKTVDFMEGFTYDYASSNAINSFYGVSDSDPLTSPLGGSAFTDSHKANAAFADGKFAVTDAEGAYPFHRFEVDVSKHLESGNEIELNWQGKTLAKGKLILSAWDYTASKWVVLEEETANQGGNIGFSKVVADSKFFQKGKMQAMVHDAAPAPEAVVDNSKFTMAWFTDTQFYAADKPEVWTSMTNWMIDEYNKGRFGYVINSGDLVNLSTDLDQWAVADENLRRMDEANIPYGVMAGNRDVVNQDTMEIDYTNFWAYAGKDRYEDRPWYGEQMDNNRNHYDLFSFGAHDFIILYLGYGKVQEDETIQWTNQMLAKHSDKNAILVVHNYLSPGGFRSKDGDYIFANVVRKSPNVKMVLGGHYFGADREIRTVTDPDGTTREVLEVLSNYQGKDGAEGYMRLLTFDPATDTVDFDTFSPYYNDYNYFEGDSDDFTEGYKLEPTEAVEVPAVRQIATDYVAVNVFTDDVIGSVSNIPSGNKASVEWNELDPLTQYFWYINITNTSDQKRTSEIYKFTTNDAALPDPEEPEEPGDPDPEEPIEPTFPDIVGTNYEWALEEIEAMVARGIITGHENGTFQPGNSIERQHVALMFTRAMDLNKVVAPTPFTDVPTTLRYYDEIMAVQQAGIVEGYQNKFRPYGKMTRAEMAKVLVVAFDLDEGGTHPFTDVPANHWAAEYIGPLYAAGITEGTGNNKFNLEREVNRAEFATFMYRALKYKENN</sequence>
<evidence type="ECO:0000259" key="3">
    <source>
        <dbReference type="PROSITE" id="PS51272"/>
    </source>
</evidence>
<gene>
    <name evidence="4" type="ORF">ACFOEJ_05965</name>
</gene>
<dbReference type="Pfam" id="PF00395">
    <property type="entry name" value="SLH"/>
    <property type="match status" value="3"/>
</dbReference>
<organism evidence="4 5">
    <name type="scientific">Planomicrobium okeanokoites</name>
    <name type="common">Planococcus okeanokoites</name>
    <name type="synonym">Flavobacterium okeanokoites</name>
    <dbReference type="NCBI Taxonomy" id="244"/>
    <lineage>
        <taxon>Bacteria</taxon>
        <taxon>Bacillati</taxon>
        <taxon>Bacillota</taxon>
        <taxon>Bacilli</taxon>
        <taxon>Bacillales</taxon>
        <taxon>Caryophanaceae</taxon>
        <taxon>Planomicrobium</taxon>
    </lineage>
</organism>
<evidence type="ECO:0000313" key="4">
    <source>
        <dbReference type="EMBL" id="MFC3210607.1"/>
    </source>
</evidence>
<evidence type="ECO:0000313" key="5">
    <source>
        <dbReference type="Proteomes" id="UP001595625"/>
    </source>
</evidence>
<dbReference type="InterPro" id="IPR004843">
    <property type="entry name" value="Calcineurin-like_PHP"/>
</dbReference>
<protein>
    <submittedName>
        <fullName evidence="4">S-layer homology domain-containing protein</fullName>
    </submittedName>
</protein>
<keyword evidence="5" id="KW-1185">Reference proteome</keyword>
<dbReference type="PANTHER" id="PTHR43143:SF5">
    <property type="entry name" value="SECRETED PROTEIN"/>
    <property type="match status" value="1"/>
</dbReference>
<feature type="domain" description="SLH" evidence="3">
    <location>
        <begin position="720"/>
        <end position="779"/>
    </location>
</feature>
<dbReference type="RefSeq" id="WP_165850185.1">
    <property type="nucleotide sequence ID" value="NZ_JBHRUJ010000008.1"/>
</dbReference>